<dbReference type="InterPro" id="IPR021640">
    <property type="entry name" value="Mediator_Med28"/>
</dbReference>
<accession>A0A061SGA0</accession>
<evidence type="ECO:0000256" key="5">
    <source>
        <dbReference type="ARBA" id="ARBA00023163"/>
    </source>
</evidence>
<dbReference type="AlphaFoldDB" id="A0A061SGA0"/>
<evidence type="ECO:0000256" key="1">
    <source>
        <dbReference type="ARBA" id="ARBA00004123"/>
    </source>
</evidence>
<evidence type="ECO:0000256" key="2">
    <source>
        <dbReference type="ARBA" id="ARBA00005571"/>
    </source>
</evidence>
<dbReference type="GO" id="GO:0005634">
    <property type="term" value="C:nucleus"/>
    <property type="evidence" value="ECO:0007669"/>
    <property type="project" value="UniProtKB-SubCell"/>
</dbReference>
<organism evidence="8">
    <name type="scientific">Tetraselmis sp. GSL018</name>
    <dbReference type="NCBI Taxonomy" id="582737"/>
    <lineage>
        <taxon>Eukaryota</taxon>
        <taxon>Viridiplantae</taxon>
        <taxon>Chlorophyta</taxon>
        <taxon>core chlorophytes</taxon>
        <taxon>Chlorodendrophyceae</taxon>
        <taxon>Chlorodendrales</taxon>
        <taxon>Chlorodendraceae</taxon>
        <taxon>Tetraselmis</taxon>
    </lineage>
</organism>
<evidence type="ECO:0000256" key="6">
    <source>
        <dbReference type="ARBA" id="ARBA00023242"/>
    </source>
</evidence>
<keyword evidence="6" id="KW-0539">Nucleus</keyword>
<keyword evidence="5" id="KW-0804">Transcription</keyword>
<dbReference type="EMBL" id="GBEZ01003391">
    <property type="protein sequence ID" value="JAC81746.1"/>
    <property type="molecule type" value="Transcribed_RNA"/>
</dbReference>
<sequence>KPCSPRCCKLLLRKQLLNGDYVPATEEIISYILWGCQTAILSYFKMDSLKSEPDETPTDPALEVGREVATKPATTIHERAEDMCRQLDSSLAGILPVQDSVSLRVPVSCNEDEVALHIDKFAKASRWLGAYFRSLKASTSLSKEELLQKEVEDLESELMEKEALMDSCAARLASWKERLERLKRQHEERQAAV</sequence>
<dbReference type="Pfam" id="PF11594">
    <property type="entry name" value="Med28"/>
    <property type="match status" value="1"/>
</dbReference>
<keyword evidence="3" id="KW-0805">Transcription regulation</keyword>
<feature type="non-terminal residue" evidence="8">
    <location>
        <position position="1"/>
    </location>
</feature>
<evidence type="ECO:0000313" key="8">
    <source>
        <dbReference type="EMBL" id="JAC81746.1"/>
    </source>
</evidence>
<evidence type="ECO:0000256" key="3">
    <source>
        <dbReference type="ARBA" id="ARBA00023015"/>
    </source>
</evidence>
<keyword evidence="4 7" id="KW-0175">Coiled coil</keyword>
<evidence type="ECO:0000256" key="7">
    <source>
        <dbReference type="SAM" id="Coils"/>
    </source>
</evidence>
<gene>
    <name evidence="8" type="ORF">TSPGSL018_7223</name>
</gene>
<name>A0A061SGA0_9CHLO</name>
<protein>
    <submittedName>
        <fullName evidence="8">Uncharacterized protein</fullName>
    </submittedName>
</protein>
<proteinExistence type="inferred from homology"/>
<evidence type="ECO:0000256" key="4">
    <source>
        <dbReference type="ARBA" id="ARBA00023054"/>
    </source>
</evidence>
<feature type="coiled-coil region" evidence="7">
    <location>
        <begin position="144"/>
        <end position="192"/>
    </location>
</feature>
<reference evidence="8" key="1">
    <citation type="submission" date="2014-05" db="EMBL/GenBank/DDBJ databases">
        <title>The transcriptome of the halophilic microalga Tetraselmis sp. GSL018 isolated from the Great Salt Lake, Utah.</title>
        <authorList>
            <person name="Jinkerson R.E."/>
            <person name="D'Adamo S."/>
            <person name="Posewitz M.C."/>
        </authorList>
    </citation>
    <scope>NUCLEOTIDE SEQUENCE</scope>
    <source>
        <strain evidence="8">GSL018</strain>
    </source>
</reference>
<comment type="subcellular location">
    <subcellularLocation>
        <location evidence="1">Nucleus</location>
    </subcellularLocation>
</comment>
<comment type="similarity">
    <text evidence="2">Belongs to the Mediator complex subunit 28 family.</text>
</comment>